<protein>
    <submittedName>
        <fullName evidence="2">Acyl-CoA reductase</fullName>
    </submittedName>
</protein>
<comment type="caution">
    <text evidence="2">The sequence shown here is derived from an EMBL/GenBank/DDBJ whole genome shotgun (WGS) entry which is preliminary data.</text>
</comment>
<evidence type="ECO:0000256" key="1">
    <source>
        <dbReference type="ARBA" id="ARBA00022857"/>
    </source>
</evidence>
<evidence type="ECO:0000313" key="2">
    <source>
        <dbReference type="EMBL" id="MCP9765264.1"/>
    </source>
</evidence>
<dbReference type="EMBL" id="RJUF01000181">
    <property type="protein sequence ID" value="MCP9765264.1"/>
    <property type="molecule type" value="Genomic_DNA"/>
</dbReference>
<dbReference type="GO" id="GO:0008218">
    <property type="term" value="P:bioluminescence"/>
    <property type="evidence" value="ECO:0007669"/>
    <property type="project" value="InterPro"/>
</dbReference>
<name>A0AAE3KUS7_9BACT</name>
<proteinExistence type="predicted"/>
<dbReference type="GO" id="GO:0003995">
    <property type="term" value="F:acyl-CoA dehydrogenase activity"/>
    <property type="evidence" value="ECO:0007669"/>
    <property type="project" value="InterPro"/>
</dbReference>
<dbReference type="InterPro" id="IPR008670">
    <property type="entry name" value="CoA_reduct_LuxC"/>
</dbReference>
<organism evidence="2 3">
    <name type="scientific">Lacihabitans soyangensis</name>
    <dbReference type="NCBI Taxonomy" id="869394"/>
    <lineage>
        <taxon>Bacteria</taxon>
        <taxon>Pseudomonadati</taxon>
        <taxon>Bacteroidota</taxon>
        <taxon>Cytophagia</taxon>
        <taxon>Cytophagales</taxon>
        <taxon>Leadbetterellaceae</taxon>
        <taxon>Lacihabitans</taxon>
    </lineage>
</organism>
<evidence type="ECO:0000313" key="3">
    <source>
        <dbReference type="Proteomes" id="UP001204144"/>
    </source>
</evidence>
<gene>
    <name evidence="2" type="ORF">EGI31_20205</name>
</gene>
<dbReference type="Pfam" id="PF05893">
    <property type="entry name" value="LuxC"/>
    <property type="match status" value="1"/>
</dbReference>
<keyword evidence="3" id="KW-1185">Reference proteome</keyword>
<accession>A0AAE3KUS7</accession>
<reference evidence="2 3" key="1">
    <citation type="submission" date="2018-11" db="EMBL/GenBank/DDBJ databases">
        <title>Novel bacteria species description.</title>
        <authorList>
            <person name="Han J.-H."/>
        </authorList>
    </citation>
    <scope>NUCLEOTIDE SEQUENCE [LARGE SCALE GENOMIC DNA]</scope>
    <source>
        <strain evidence="2 3">KCTC23259</strain>
    </source>
</reference>
<dbReference type="Proteomes" id="UP001204144">
    <property type="component" value="Unassembled WGS sequence"/>
</dbReference>
<keyword evidence="1" id="KW-0521">NADP</keyword>
<dbReference type="RefSeq" id="WP_255038954.1">
    <property type="nucleotide sequence ID" value="NZ_RJUF01000181.1"/>
</dbReference>
<sequence length="343" mass="39054">MKLEERIILFSDLGKSLNQKIETEDFQGILAFAKSKNGWFTIDNLKKSIQTIIDKYLNESELRNFVALYPNEYFEQLEPKKVGVIAAGNIPLVGFQDIIHVILFGHLAVYKASSQDEILIQYILKELKSINPAVEQCLVLADRLNNMDAYIATGSGNTSRYFDYYFGGKPNIIRKNRTSVAVLTGEETKIELADLGNDIFSYFGLGCRNIAKLYVPVGYDFTSFFEAIEYWNTISMHSKYNNNYDYMKSIYLVNGVQHLDNGFVLLKNDENLASPISTLFYENYTDLENLKERLESQKDEIQVVVSKLPITPNSYRFGESQSPGLADYADNVDTMEFLASIAH</sequence>
<dbReference type="AlphaFoldDB" id="A0AAE3KUS7"/>